<feature type="signal peptide" evidence="1">
    <location>
        <begin position="1"/>
        <end position="22"/>
    </location>
</feature>
<dbReference type="InterPro" id="IPR013783">
    <property type="entry name" value="Ig-like_fold"/>
</dbReference>
<dbReference type="InterPro" id="IPR013320">
    <property type="entry name" value="ConA-like_dom_sf"/>
</dbReference>
<dbReference type="SUPFAM" id="SSF49899">
    <property type="entry name" value="Concanavalin A-like lectins/glucanases"/>
    <property type="match status" value="1"/>
</dbReference>
<keyword evidence="1" id="KW-0732">Signal</keyword>
<dbReference type="RefSeq" id="WP_378017051.1">
    <property type="nucleotide sequence ID" value="NZ_JBHSKT010000004.1"/>
</dbReference>
<organism evidence="3 4">
    <name type="scientific">Adhaeribacter terreus</name>
    <dbReference type="NCBI Taxonomy" id="529703"/>
    <lineage>
        <taxon>Bacteria</taxon>
        <taxon>Pseudomonadati</taxon>
        <taxon>Bacteroidota</taxon>
        <taxon>Cytophagia</taxon>
        <taxon>Cytophagales</taxon>
        <taxon>Hymenobacteraceae</taxon>
        <taxon>Adhaeribacter</taxon>
    </lineage>
</organism>
<dbReference type="Pfam" id="PF18483">
    <property type="entry name" value="Lectin_L-type_dom"/>
    <property type="match status" value="1"/>
</dbReference>
<dbReference type="Gene3D" id="2.60.40.10">
    <property type="entry name" value="Immunoglobulins"/>
    <property type="match status" value="1"/>
</dbReference>
<gene>
    <name evidence="3" type="ORF">ACFPIB_08710</name>
</gene>
<evidence type="ECO:0000256" key="1">
    <source>
        <dbReference type="SAM" id="SignalP"/>
    </source>
</evidence>
<dbReference type="InterPro" id="IPR026444">
    <property type="entry name" value="Secre_tail"/>
</dbReference>
<dbReference type="NCBIfam" id="TIGR04183">
    <property type="entry name" value="Por_Secre_tail"/>
    <property type="match status" value="1"/>
</dbReference>
<dbReference type="InterPro" id="IPR051136">
    <property type="entry name" value="Intracellular_Lectin-GPT"/>
</dbReference>
<dbReference type="CDD" id="cd01951">
    <property type="entry name" value="lectin_L-type"/>
    <property type="match status" value="1"/>
</dbReference>
<sequence length="432" mass="47002">MKRIFTAVLVIVFAFTAHFAQAQFTINGNSSDISTASRPSSFQLTPDLANQKGAVWNNTPIDILNNSFTLTFKANFGSKDATGAEGIALLFQKDARGTAALGAGTLSQYFGYQGIAPALNVEFDANVSRGNSGKNSPDVIGLTKNTTATTASKLQNAVHANSANANIEDGANHDVEVSWDALAQTLYIYFDGTLRQAYTNDVVNTIFDGNSNVYWGFTASTGSNSNQQRVYQVNLTLTDVNNKGLSPLPVSLVKFAAAKNEKDTHLTWTTASEKNSAYFQVERSTDAKNWTALTRITSHGNSNNIHNYEFNDVSNTVGLIYYRLKMVDMDETAEFSKVISVQTESRLTASVNVYPNPVQNAETLHITFETREKATATILLLDMMGTVVKTENQTAEAGKNIYSLNMAVIKPGMYLVQVVSGNAKETARIVVR</sequence>
<dbReference type="Proteomes" id="UP001596161">
    <property type="component" value="Unassembled WGS sequence"/>
</dbReference>
<evidence type="ECO:0000259" key="2">
    <source>
        <dbReference type="Pfam" id="PF18962"/>
    </source>
</evidence>
<feature type="domain" description="Secretion system C-terminal sorting" evidence="2">
    <location>
        <begin position="353"/>
        <end position="431"/>
    </location>
</feature>
<name>A0ABW0EAP9_9BACT</name>
<accession>A0ABW0EAP9</accession>
<keyword evidence="4" id="KW-1185">Reference proteome</keyword>
<evidence type="ECO:0000313" key="3">
    <source>
        <dbReference type="EMBL" id="MFC5270686.1"/>
    </source>
</evidence>
<dbReference type="Pfam" id="PF18962">
    <property type="entry name" value="Por_Secre_tail"/>
    <property type="match status" value="1"/>
</dbReference>
<dbReference type="PANTHER" id="PTHR12223">
    <property type="entry name" value="VESICULAR MANNOSE-BINDING LECTIN"/>
    <property type="match status" value="1"/>
</dbReference>
<reference evidence="4" key="1">
    <citation type="journal article" date="2019" name="Int. J. Syst. Evol. Microbiol.">
        <title>The Global Catalogue of Microorganisms (GCM) 10K type strain sequencing project: providing services to taxonomists for standard genome sequencing and annotation.</title>
        <authorList>
            <consortium name="The Broad Institute Genomics Platform"/>
            <consortium name="The Broad Institute Genome Sequencing Center for Infectious Disease"/>
            <person name="Wu L."/>
            <person name="Ma J."/>
        </authorList>
    </citation>
    <scope>NUCLEOTIDE SEQUENCE [LARGE SCALE GENOMIC DNA]</scope>
    <source>
        <strain evidence="4">KACC 12602</strain>
    </source>
</reference>
<feature type="chain" id="PRO_5045417462" evidence="1">
    <location>
        <begin position="23"/>
        <end position="432"/>
    </location>
</feature>
<dbReference type="InterPro" id="IPR056573">
    <property type="entry name" value="Lectin_L-type_dom"/>
</dbReference>
<evidence type="ECO:0000313" key="4">
    <source>
        <dbReference type="Proteomes" id="UP001596161"/>
    </source>
</evidence>
<comment type="caution">
    <text evidence="3">The sequence shown here is derived from an EMBL/GenBank/DDBJ whole genome shotgun (WGS) entry which is preliminary data.</text>
</comment>
<proteinExistence type="predicted"/>
<dbReference type="Gene3D" id="2.60.120.200">
    <property type="match status" value="1"/>
</dbReference>
<protein>
    <submittedName>
        <fullName evidence="3">T9SS type A sorting domain-containing protein</fullName>
    </submittedName>
</protein>
<dbReference type="EMBL" id="JBHSKT010000004">
    <property type="protein sequence ID" value="MFC5270686.1"/>
    <property type="molecule type" value="Genomic_DNA"/>
</dbReference>